<reference evidence="5 6" key="1">
    <citation type="submission" date="2015-03" db="EMBL/GenBank/DDBJ databases">
        <title>Genome sequence of Kiloniella sp. P1-1, isolated from the gut microflora of Pacific white shrimp, Penaeus vannamei.</title>
        <authorList>
            <person name="Shao Z."/>
            <person name="Wang L."/>
            <person name="Li X."/>
        </authorList>
    </citation>
    <scope>NUCLEOTIDE SEQUENCE [LARGE SCALE GENOMIC DNA]</scope>
    <source>
        <strain evidence="5 6">P1-1</strain>
    </source>
</reference>
<feature type="domain" description="GFO/IDH/MocA-like oxidoreductase" evidence="4">
    <location>
        <begin position="131"/>
        <end position="245"/>
    </location>
</feature>
<dbReference type="InterPro" id="IPR050984">
    <property type="entry name" value="Gfo/Idh/MocA_domain"/>
</dbReference>
<dbReference type="SUPFAM" id="SSF55347">
    <property type="entry name" value="Glyceraldehyde-3-phosphate dehydrogenase-like, C-terminal domain"/>
    <property type="match status" value="1"/>
</dbReference>
<keyword evidence="2" id="KW-0560">Oxidoreductase</keyword>
<evidence type="ECO:0000259" key="4">
    <source>
        <dbReference type="Pfam" id="PF22725"/>
    </source>
</evidence>
<dbReference type="RefSeq" id="WP_046508967.1">
    <property type="nucleotide sequence ID" value="NZ_LANI01000023.1"/>
</dbReference>
<proteinExistence type="inferred from homology"/>
<dbReference type="GO" id="GO:0016491">
    <property type="term" value="F:oxidoreductase activity"/>
    <property type="evidence" value="ECO:0007669"/>
    <property type="project" value="UniProtKB-KW"/>
</dbReference>
<evidence type="ECO:0000259" key="3">
    <source>
        <dbReference type="Pfam" id="PF01408"/>
    </source>
</evidence>
<feature type="domain" description="Gfo/Idh/MocA-like oxidoreductase N-terminal" evidence="3">
    <location>
        <begin position="3"/>
        <end position="121"/>
    </location>
</feature>
<dbReference type="InterPro" id="IPR055170">
    <property type="entry name" value="GFO_IDH_MocA-like_dom"/>
</dbReference>
<dbReference type="Pfam" id="PF01408">
    <property type="entry name" value="GFO_IDH_MocA"/>
    <property type="match status" value="1"/>
</dbReference>
<evidence type="ECO:0000256" key="2">
    <source>
        <dbReference type="ARBA" id="ARBA00023002"/>
    </source>
</evidence>
<organism evidence="5 6">
    <name type="scientific">Kiloniella litopenaei</name>
    <dbReference type="NCBI Taxonomy" id="1549748"/>
    <lineage>
        <taxon>Bacteria</taxon>
        <taxon>Pseudomonadati</taxon>
        <taxon>Pseudomonadota</taxon>
        <taxon>Alphaproteobacteria</taxon>
        <taxon>Rhodospirillales</taxon>
        <taxon>Kiloniellaceae</taxon>
        <taxon>Kiloniella</taxon>
    </lineage>
</organism>
<protein>
    <submittedName>
        <fullName evidence="5">Oxidoreductase</fullName>
    </submittedName>
</protein>
<dbReference type="STRING" id="1549748.WH95_15575"/>
<dbReference type="OrthoDB" id="9774191at2"/>
<evidence type="ECO:0000313" key="6">
    <source>
        <dbReference type="Proteomes" id="UP000034491"/>
    </source>
</evidence>
<dbReference type="PANTHER" id="PTHR22604:SF105">
    <property type="entry name" value="TRANS-1,2-DIHYDROBENZENE-1,2-DIOL DEHYDROGENASE"/>
    <property type="match status" value="1"/>
</dbReference>
<dbReference type="EMBL" id="LANI01000023">
    <property type="protein sequence ID" value="KKJ75978.1"/>
    <property type="molecule type" value="Genomic_DNA"/>
</dbReference>
<name>A0A0M2R8T5_9PROT</name>
<dbReference type="Gene3D" id="3.40.50.720">
    <property type="entry name" value="NAD(P)-binding Rossmann-like Domain"/>
    <property type="match status" value="1"/>
</dbReference>
<evidence type="ECO:0000313" key="5">
    <source>
        <dbReference type="EMBL" id="KKJ75978.1"/>
    </source>
</evidence>
<keyword evidence="6" id="KW-1185">Reference proteome</keyword>
<dbReference type="Proteomes" id="UP000034491">
    <property type="component" value="Unassembled WGS sequence"/>
</dbReference>
<accession>A0A0M2R8T5</accession>
<dbReference type="Gene3D" id="3.30.360.10">
    <property type="entry name" value="Dihydrodipicolinate Reductase, domain 2"/>
    <property type="match status" value="1"/>
</dbReference>
<comment type="caution">
    <text evidence="5">The sequence shown here is derived from an EMBL/GenBank/DDBJ whole genome shotgun (WGS) entry which is preliminary data.</text>
</comment>
<dbReference type="InterPro" id="IPR000683">
    <property type="entry name" value="Gfo/Idh/MocA-like_OxRdtase_N"/>
</dbReference>
<sequence length="332" mass="36886">MLRWGILSTAKIAVEHVIPAILNADNTVITAIASRDKSKAGTLAERFAIPHAFGSYEELLASDLVDAIYIPLPTSHHVEWSIKAANAGKHVLCEKPISLKASQIEDIIQARDKNGVLVSEAFMIIYHPQWHKVRDLIQDGSIGSLSHIQATFTYFNKDDSNMRNIPELGGGALPDIGVYPIVATRFATGMEPVTLSSRVKYDKDFATDIYASCCADFGTFEMTMYVATQLAHRQEITFHGDKGWIQVSAPFNAGLYDADTVTLYNANHTHNEKFRFPGVNQYKLQIEAFSQAALSGDPSDIKKIFSLENSYKNQRIIDAIYLAGQTKLWEDI</sequence>
<dbReference type="PANTHER" id="PTHR22604">
    <property type="entry name" value="OXIDOREDUCTASES"/>
    <property type="match status" value="1"/>
</dbReference>
<dbReference type="InterPro" id="IPR036291">
    <property type="entry name" value="NAD(P)-bd_dom_sf"/>
</dbReference>
<comment type="similarity">
    <text evidence="1">Belongs to the Gfo/Idh/MocA family.</text>
</comment>
<dbReference type="SUPFAM" id="SSF51735">
    <property type="entry name" value="NAD(P)-binding Rossmann-fold domains"/>
    <property type="match status" value="1"/>
</dbReference>
<evidence type="ECO:0000256" key="1">
    <source>
        <dbReference type="ARBA" id="ARBA00010928"/>
    </source>
</evidence>
<dbReference type="PATRIC" id="fig|1549748.8.peg.1875"/>
<dbReference type="GO" id="GO:0000166">
    <property type="term" value="F:nucleotide binding"/>
    <property type="evidence" value="ECO:0007669"/>
    <property type="project" value="InterPro"/>
</dbReference>
<gene>
    <name evidence="5" type="ORF">WH95_15575</name>
</gene>
<dbReference type="AlphaFoldDB" id="A0A0M2R8T5"/>
<dbReference type="Pfam" id="PF22725">
    <property type="entry name" value="GFO_IDH_MocA_C3"/>
    <property type="match status" value="1"/>
</dbReference>